<accession>A0ABD3NRT6</accession>
<gene>
    <name evidence="2" type="ORF">ACHAWO_005376</name>
</gene>
<feature type="compositionally biased region" description="Basic and acidic residues" evidence="1">
    <location>
        <begin position="267"/>
        <end position="282"/>
    </location>
</feature>
<sequence>MDLVVEQKSVDDLQGCLIKKSKTCAPLSFFEAQMYKLQQTPGNNRIFLMEGDEDKHGESGISQVGNPGEWVLRRKRVKTMRNQIRGDEWKGVRLVCTTDKNHSVQYLVDRMAEFMNEGFDPTKLHMYRTMEEYKAIVNERMKDATFQEYLRLRKIKGTGDVKAMKEILVPDGPWDKDFISPACIARDKKYKSNLEDRAEYYVSNNIGGMSKKGNAVLASQSTSAAASSGTASNLTSASLPKENNKHEEQNSASAKRKDVATPPSAEGCKKCIQEQKTGEKNNLHHSAAFPKKKTAKRHNSGSSGNDYQYKKKAKPTEPIFVNKNPVRRTSLVGGGIDADLISSIHSTRHDLTGGSGLGVGGFEVSFARATSASDANSKRGVCISQTSSSERSSQKTSQAAARRRSRSNEFDVAEAAITKANKAASLAAETVAGASRTNNEVIVLGDSDDECSFNRKPAAANRNEVIEIDSPNM</sequence>
<feature type="region of interest" description="Disordered" evidence="1">
    <location>
        <begin position="377"/>
        <end position="409"/>
    </location>
</feature>
<dbReference type="EMBL" id="JALLPJ020000973">
    <property type="protein sequence ID" value="KAL3778704.1"/>
    <property type="molecule type" value="Genomic_DNA"/>
</dbReference>
<feature type="compositionally biased region" description="Basic and acidic residues" evidence="1">
    <location>
        <begin position="242"/>
        <end position="259"/>
    </location>
</feature>
<feature type="compositionally biased region" description="Low complexity" evidence="1">
    <location>
        <begin position="224"/>
        <end position="239"/>
    </location>
</feature>
<organism evidence="2 3">
    <name type="scientific">Cyclotella atomus</name>
    <dbReference type="NCBI Taxonomy" id="382360"/>
    <lineage>
        <taxon>Eukaryota</taxon>
        <taxon>Sar</taxon>
        <taxon>Stramenopiles</taxon>
        <taxon>Ochrophyta</taxon>
        <taxon>Bacillariophyta</taxon>
        <taxon>Coscinodiscophyceae</taxon>
        <taxon>Thalassiosirophycidae</taxon>
        <taxon>Stephanodiscales</taxon>
        <taxon>Stephanodiscaceae</taxon>
        <taxon>Cyclotella</taxon>
    </lineage>
</organism>
<evidence type="ECO:0000313" key="2">
    <source>
        <dbReference type="EMBL" id="KAL3778704.1"/>
    </source>
</evidence>
<reference evidence="2 3" key="1">
    <citation type="submission" date="2024-10" db="EMBL/GenBank/DDBJ databases">
        <title>Updated reference genomes for cyclostephanoid diatoms.</title>
        <authorList>
            <person name="Roberts W.R."/>
            <person name="Alverson A.J."/>
        </authorList>
    </citation>
    <scope>NUCLEOTIDE SEQUENCE [LARGE SCALE GENOMIC DNA]</scope>
    <source>
        <strain evidence="2 3">AJA010-31</strain>
    </source>
</reference>
<protein>
    <submittedName>
        <fullName evidence="2">Uncharacterized protein</fullName>
    </submittedName>
</protein>
<comment type="caution">
    <text evidence="2">The sequence shown here is derived from an EMBL/GenBank/DDBJ whole genome shotgun (WGS) entry which is preliminary data.</text>
</comment>
<dbReference type="Proteomes" id="UP001530400">
    <property type="component" value="Unassembled WGS sequence"/>
</dbReference>
<keyword evidence="3" id="KW-1185">Reference proteome</keyword>
<evidence type="ECO:0000313" key="3">
    <source>
        <dbReference type="Proteomes" id="UP001530400"/>
    </source>
</evidence>
<dbReference type="AlphaFoldDB" id="A0ABD3NRT6"/>
<name>A0ABD3NRT6_9STRA</name>
<feature type="compositionally biased region" description="Basic residues" evidence="1">
    <location>
        <begin position="290"/>
        <end position="299"/>
    </location>
</feature>
<evidence type="ECO:0000256" key="1">
    <source>
        <dbReference type="SAM" id="MobiDB-lite"/>
    </source>
</evidence>
<proteinExistence type="predicted"/>
<feature type="compositionally biased region" description="Low complexity" evidence="1">
    <location>
        <begin position="384"/>
        <end position="400"/>
    </location>
</feature>
<feature type="region of interest" description="Disordered" evidence="1">
    <location>
        <begin position="224"/>
        <end position="315"/>
    </location>
</feature>